<dbReference type="InterPro" id="IPR039726">
    <property type="entry name" value="Prp40-like"/>
</dbReference>
<dbReference type="InterPro" id="IPR036020">
    <property type="entry name" value="WW_dom_sf"/>
</dbReference>
<comment type="subunit">
    <text evidence="8">Interacts (via the WW domains) with the phosphorylated C-terminal domain of NRPB1 (via CTD domain).</text>
</comment>
<feature type="compositionally biased region" description="Acidic residues" evidence="10">
    <location>
        <begin position="937"/>
        <end position="950"/>
    </location>
</feature>
<keyword evidence="14" id="KW-1185">Reference proteome</keyword>
<dbReference type="InterPro" id="IPR036517">
    <property type="entry name" value="FF_domain_sf"/>
</dbReference>
<feature type="coiled-coil region" evidence="9">
    <location>
        <begin position="467"/>
        <end position="526"/>
    </location>
</feature>
<dbReference type="Pfam" id="PF00397">
    <property type="entry name" value="WW"/>
    <property type="match status" value="2"/>
</dbReference>
<dbReference type="SMART" id="SM00456">
    <property type="entry name" value="WW"/>
    <property type="match status" value="2"/>
</dbReference>
<dbReference type="AlphaFoldDB" id="A0A9D5CDB4"/>
<comment type="function">
    <text evidence="6">Binds the phosphorylated C-terminal domain (CTD) of the largest subunit of RNA polymerase II and functions as a scaffold for RNA processing machineries. May be involved in pre-mRNA splicing.</text>
</comment>
<dbReference type="SMART" id="SM00441">
    <property type="entry name" value="FF"/>
    <property type="match status" value="5"/>
</dbReference>
<dbReference type="CDD" id="cd00201">
    <property type="entry name" value="WW"/>
    <property type="match status" value="2"/>
</dbReference>
<evidence type="ECO:0000259" key="11">
    <source>
        <dbReference type="PROSITE" id="PS50020"/>
    </source>
</evidence>
<reference evidence="13" key="2">
    <citation type="journal article" date="2022" name="Hortic Res">
        <title>The genome of Dioscorea zingiberensis sheds light on the biosynthesis, origin and evolution of the medicinally important diosgenin saponins.</title>
        <authorList>
            <person name="Li Y."/>
            <person name="Tan C."/>
            <person name="Li Z."/>
            <person name="Guo J."/>
            <person name="Li S."/>
            <person name="Chen X."/>
            <person name="Wang C."/>
            <person name="Dai X."/>
            <person name="Yang H."/>
            <person name="Song W."/>
            <person name="Hou L."/>
            <person name="Xu J."/>
            <person name="Tong Z."/>
            <person name="Xu A."/>
            <person name="Yuan X."/>
            <person name="Wang W."/>
            <person name="Yang Q."/>
            <person name="Chen L."/>
            <person name="Sun Z."/>
            <person name="Wang K."/>
            <person name="Pan B."/>
            <person name="Chen J."/>
            <person name="Bao Y."/>
            <person name="Liu F."/>
            <person name="Qi X."/>
            <person name="Gang D.R."/>
            <person name="Wen J."/>
            <person name="Li J."/>
        </authorList>
    </citation>
    <scope>NUCLEOTIDE SEQUENCE</scope>
    <source>
        <strain evidence="13">Dzin_1.0</strain>
    </source>
</reference>
<evidence type="ECO:0000259" key="12">
    <source>
        <dbReference type="PROSITE" id="PS51676"/>
    </source>
</evidence>
<dbReference type="FunFam" id="1.10.10.440:FF:000019">
    <property type="entry name" value="Pre-mRNA-processing protein 40A"/>
    <property type="match status" value="1"/>
</dbReference>
<dbReference type="FunFam" id="1.10.10.440:FF:000022">
    <property type="entry name" value="Pre-mRNA-processing protein 40A"/>
    <property type="match status" value="1"/>
</dbReference>
<proteinExistence type="inferred from homology"/>
<feature type="domain" description="FF" evidence="12">
    <location>
        <begin position="607"/>
        <end position="670"/>
    </location>
</feature>
<comment type="caution">
    <text evidence="13">The sequence shown here is derived from an EMBL/GenBank/DDBJ whole genome shotgun (WGS) entry which is preliminary data.</text>
</comment>
<evidence type="ECO:0000256" key="5">
    <source>
        <dbReference type="ARBA" id="ARBA00023242"/>
    </source>
</evidence>
<evidence type="ECO:0000256" key="3">
    <source>
        <dbReference type="ARBA" id="ARBA00022737"/>
    </source>
</evidence>
<feature type="compositionally biased region" description="Basic residues" evidence="10">
    <location>
        <begin position="892"/>
        <end position="905"/>
    </location>
</feature>
<evidence type="ECO:0000256" key="2">
    <source>
        <dbReference type="ARBA" id="ARBA00022664"/>
    </source>
</evidence>
<accession>A0A9D5CDB4</accession>
<feature type="compositionally biased region" description="Basic residues" evidence="10">
    <location>
        <begin position="863"/>
        <end position="877"/>
    </location>
</feature>
<feature type="domain" description="FF" evidence="12">
    <location>
        <begin position="466"/>
        <end position="522"/>
    </location>
</feature>
<feature type="region of interest" description="Disordered" evidence="10">
    <location>
        <begin position="279"/>
        <end position="326"/>
    </location>
</feature>
<feature type="compositionally biased region" description="Basic and acidic residues" evidence="10">
    <location>
        <begin position="878"/>
        <end position="891"/>
    </location>
</feature>
<evidence type="ECO:0000256" key="4">
    <source>
        <dbReference type="ARBA" id="ARBA00023187"/>
    </source>
</evidence>
<dbReference type="Pfam" id="PF25432">
    <property type="entry name" value="FF_PRPF40A"/>
    <property type="match status" value="1"/>
</dbReference>
<dbReference type="FunFam" id="2.20.70.10:FF:000228">
    <property type="entry name" value="Pre-mRNA-processing protein 40A"/>
    <property type="match status" value="1"/>
</dbReference>
<keyword evidence="3" id="KW-0677">Repeat</keyword>
<organism evidence="13 14">
    <name type="scientific">Dioscorea zingiberensis</name>
    <dbReference type="NCBI Taxonomy" id="325984"/>
    <lineage>
        <taxon>Eukaryota</taxon>
        <taxon>Viridiplantae</taxon>
        <taxon>Streptophyta</taxon>
        <taxon>Embryophyta</taxon>
        <taxon>Tracheophyta</taxon>
        <taxon>Spermatophyta</taxon>
        <taxon>Magnoliopsida</taxon>
        <taxon>Liliopsida</taxon>
        <taxon>Dioscoreales</taxon>
        <taxon>Dioscoreaceae</taxon>
        <taxon>Dioscorea</taxon>
    </lineage>
</organism>
<dbReference type="Proteomes" id="UP001085076">
    <property type="component" value="Miscellaneous, Linkage group lg05"/>
</dbReference>
<dbReference type="OrthoDB" id="187617at2759"/>
<dbReference type="GO" id="GO:0003723">
    <property type="term" value="F:RNA binding"/>
    <property type="evidence" value="ECO:0007669"/>
    <property type="project" value="TreeGrafter"/>
</dbReference>
<evidence type="ECO:0000256" key="6">
    <source>
        <dbReference type="ARBA" id="ARBA00056384"/>
    </source>
</evidence>
<dbReference type="PROSITE" id="PS01159">
    <property type="entry name" value="WW_DOMAIN_1"/>
    <property type="match status" value="1"/>
</dbReference>
<feature type="coiled-coil region" evidence="9">
    <location>
        <begin position="583"/>
        <end position="612"/>
    </location>
</feature>
<feature type="domain" description="FF" evidence="12">
    <location>
        <begin position="400"/>
        <end position="454"/>
    </location>
</feature>
<dbReference type="FunFam" id="1.10.10.440:FF:000026">
    <property type="entry name" value="Pre-mRNA-processing protein 40A"/>
    <property type="match status" value="1"/>
</dbReference>
<dbReference type="PROSITE" id="PS50020">
    <property type="entry name" value="WW_DOMAIN_2"/>
    <property type="match status" value="2"/>
</dbReference>
<reference evidence="13" key="1">
    <citation type="submission" date="2021-03" db="EMBL/GenBank/DDBJ databases">
        <authorList>
            <person name="Li Z."/>
            <person name="Yang C."/>
        </authorList>
    </citation>
    <scope>NUCLEOTIDE SEQUENCE</scope>
    <source>
        <strain evidence="13">Dzin_1.0</strain>
        <tissue evidence="13">Leaf</tissue>
    </source>
</reference>
<keyword evidence="9" id="KW-0175">Coiled coil</keyword>
<feature type="compositionally biased region" description="Basic and acidic residues" evidence="10">
    <location>
        <begin position="924"/>
        <end position="936"/>
    </location>
</feature>
<evidence type="ECO:0000256" key="8">
    <source>
        <dbReference type="ARBA" id="ARBA00064817"/>
    </source>
</evidence>
<dbReference type="Gene3D" id="1.10.10.440">
    <property type="entry name" value="FF domain"/>
    <property type="match status" value="5"/>
</dbReference>
<dbReference type="GO" id="GO:0070063">
    <property type="term" value="F:RNA polymerase binding"/>
    <property type="evidence" value="ECO:0007669"/>
    <property type="project" value="UniProtKB-ARBA"/>
</dbReference>
<feature type="region of interest" description="Disordered" evidence="10">
    <location>
        <begin position="802"/>
        <end position="950"/>
    </location>
</feature>
<gene>
    <name evidence="13" type="ORF">J5N97_019095</name>
</gene>
<dbReference type="PANTHER" id="PTHR11864:SF0">
    <property type="entry name" value="PRP40 PRE-MRNA PROCESSING FACTOR 40 HOMOLOG A (YEAST)"/>
    <property type="match status" value="1"/>
</dbReference>
<comment type="similarity">
    <text evidence="7">Belongs to the PRPF40 family.</text>
</comment>
<keyword evidence="2" id="KW-0507">mRNA processing</keyword>
<evidence type="ECO:0000256" key="10">
    <source>
        <dbReference type="SAM" id="MobiDB-lite"/>
    </source>
</evidence>
<feature type="domain" description="WW" evidence="11">
    <location>
        <begin position="180"/>
        <end position="213"/>
    </location>
</feature>
<feature type="compositionally biased region" description="Low complexity" evidence="10">
    <location>
        <begin position="279"/>
        <end position="297"/>
    </location>
</feature>
<dbReference type="Pfam" id="PF01846">
    <property type="entry name" value="FF"/>
    <property type="match status" value="5"/>
</dbReference>
<dbReference type="EMBL" id="JAGGNH010000005">
    <property type="protein sequence ID" value="KAJ0971136.1"/>
    <property type="molecule type" value="Genomic_DNA"/>
</dbReference>
<evidence type="ECO:0000256" key="7">
    <source>
        <dbReference type="ARBA" id="ARBA00061317"/>
    </source>
</evidence>
<dbReference type="GO" id="GO:0071004">
    <property type="term" value="C:U2-type prespliceosome"/>
    <property type="evidence" value="ECO:0007669"/>
    <property type="project" value="TreeGrafter"/>
</dbReference>
<dbReference type="SUPFAM" id="SSF51045">
    <property type="entry name" value="WW domain"/>
    <property type="match status" value="2"/>
</dbReference>
<dbReference type="PANTHER" id="PTHR11864">
    <property type="entry name" value="PRE-MRNA-PROCESSING PROTEIN PRP40"/>
    <property type="match status" value="1"/>
</dbReference>
<sequence length="950" mass="107504">MQQMPPRPGQPGPGPSSSQAVPMGYMPSNMPISSGPMLPQHNVQLSNSMPLIGGVGMPLSSSYTFATSYGMPPSSVNAPSQYQPISQMQVPNIQSSPQPWATTGGQGGVSVTNFVHPTPLPLVAAVTIPAKGVQPSVTPHVSSDWQEHTAADGKRYYYNKKTRQSSWEKPLELMTPIERVDASTNWKEYTTPEGRKYYYNKGTKQSKWTIPDELKLAREQAEKVGVQSVHSEIGSASTVPMAVVITSTELPSCSESVSLSASAVTSIPVIVTTANSVNPPATMSTSASPSVAALPSVGTDPSVEPTNAGDISDAKISDTPSSALASTCPGNVADTTDDLETANKIDDAISVLPSSTNVPDESPVFYLEEGKRSGAVSAKSTIAPLEEKSVTEECSVYATKMEAKNAFRALLDSANIKSDWTWEQAMRVIINDKRYSALKTLAERKQAFSEFLSQKTKLEAEERRTRHKKAREEFTRMLEECKELTSSTRWSKAMTMFEDDVRFTAIERARDREDLFENYLAELQKKERAKMAEDHKRNIIEYRAFLESCDFIKANSQWRKVQDRLENDQRCSRLEKIDRLQIFQDYVNDLEKEEEEQRKMQKEQLRRAERKNRDDFRKLMEGHIVSGVLTAKTHWRDYCLKIKDLPAFIAVSSNTSGATAKNLFEDVAEELEKQYHEDKTRIKDALKTGRIALTSTMTFENFKASIGEDDNLQKVSEINLKLIFVELLERIKGKEKEAKKHKRLADDFSNFLSSIKGITASSRWLECLPLFEDSQEYKSLGDENFGREIFEEYVAYLREKTNEKEHKKDDEKPKKDKEREDKESRKERKDKAREREKEKGKSRSRKAEDNENVDAVDGYAAKDKKKDKHRKHRKHHHAETDELSSEKDESKKSHKHSSDRKKSRKHEYYSSDSDTEIQYKKQKKDRDGHHRNGARDELEDGELGEDGEIR</sequence>
<keyword evidence="5" id="KW-0539">Nucleus</keyword>
<comment type="subcellular location">
    <subcellularLocation>
        <location evidence="1">Nucleus</location>
    </subcellularLocation>
</comment>
<feature type="compositionally biased region" description="Pro residues" evidence="10">
    <location>
        <begin position="1"/>
        <end position="14"/>
    </location>
</feature>
<keyword evidence="4" id="KW-0508">mRNA splicing</keyword>
<feature type="domain" description="WW" evidence="11">
    <location>
        <begin position="139"/>
        <end position="172"/>
    </location>
</feature>
<evidence type="ECO:0000313" key="14">
    <source>
        <dbReference type="Proteomes" id="UP001085076"/>
    </source>
</evidence>
<dbReference type="SUPFAM" id="SSF81698">
    <property type="entry name" value="FF domain"/>
    <property type="match status" value="5"/>
</dbReference>
<protein>
    <recommendedName>
        <fullName evidence="15">Pre-mRNA-processing protein 40A</fullName>
    </recommendedName>
</protein>
<dbReference type="GO" id="GO:0005685">
    <property type="term" value="C:U1 snRNP"/>
    <property type="evidence" value="ECO:0007669"/>
    <property type="project" value="TreeGrafter"/>
</dbReference>
<dbReference type="InterPro" id="IPR002713">
    <property type="entry name" value="FF_domain"/>
</dbReference>
<dbReference type="PROSITE" id="PS51676">
    <property type="entry name" value="FF"/>
    <property type="match status" value="4"/>
</dbReference>
<feature type="domain" description="FF" evidence="12">
    <location>
        <begin position="534"/>
        <end position="589"/>
    </location>
</feature>
<evidence type="ECO:0008006" key="15">
    <source>
        <dbReference type="Google" id="ProtNLM"/>
    </source>
</evidence>
<name>A0A9D5CDB4_9LILI</name>
<feature type="region of interest" description="Disordered" evidence="10">
    <location>
        <begin position="1"/>
        <end position="26"/>
    </location>
</feature>
<evidence type="ECO:0000256" key="9">
    <source>
        <dbReference type="SAM" id="Coils"/>
    </source>
</evidence>
<evidence type="ECO:0000256" key="1">
    <source>
        <dbReference type="ARBA" id="ARBA00004123"/>
    </source>
</evidence>
<dbReference type="FunFam" id="1.10.10.440:FF:000013">
    <property type="entry name" value="pre-mRNA-processing protein 40A isoform X1"/>
    <property type="match status" value="1"/>
</dbReference>
<feature type="compositionally biased region" description="Basic and acidic residues" evidence="10">
    <location>
        <begin position="802"/>
        <end position="849"/>
    </location>
</feature>
<evidence type="ECO:0000313" key="13">
    <source>
        <dbReference type="EMBL" id="KAJ0971136.1"/>
    </source>
</evidence>
<dbReference type="InterPro" id="IPR001202">
    <property type="entry name" value="WW_dom"/>
</dbReference>
<dbReference type="Gene3D" id="2.20.70.10">
    <property type="match status" value="2"/>
</dbReference>
<dbReference type="FunFam" id="1.10.10.440:FF:000024">
    <property type="entry name" value="Pre-mRNA-processing protein 40A"/>
    <property type="match status" value="1"/>
</dbReference>
<dbReference type="GO" id="GO:0045292">
    <property type="term" value="P:mRNA cis splicing, via spliceosome"/>
    <property type="evidence" value="ECO:0007669"/>
    <property type="project" value="InterPro"/>
</dbReference>